<dbReference type="AlphaFoldDB" id="A0A1H9XPW4"/>
<feature type="region of interest" description="Disordered" evidence="1">
    <location>
        <begin position="460"/>
        <end position="491"/>
    </location>
</feature>
<dbReference type="SUPFAM" id="SSF49299">
    <property type="entry name" value="PKD domain"/>
    <property type="match status" value="1"/>
</dbReference>
<feature type="signal peptide" evidence="2">
    <location>
        <begin position="1"/>
        <end position="27"/>
    </location>
</feature>
<evidence type="ECO:0000256" key="2">
    <source>
        <dbReference type="SAM" id="SignalP"/>
    </source>
</evidence>
<gene>
    <name evidence="4" type="ORF">SAMN05216195_116106</name>
</gene>
<evidence type="ECO:0000313" key="5">
    <source>
        <dbReference type="Proteomes" id="UP000199028"/>
    </source>
</evidence>
<accession>A0A1H9XPW4</accession>
<dbReference type="Pfam" id="PF18911">
    <property type="entry name" value="PKD_4"/>
    <property type="match status" value="1"/>
</dbReference>
<dbReference type="InterPro" id="IPR000601">
    <property type="entry name" value="PKD_dom"/>
</dbReference>
<evidence type="ECO:0000256" key="1">
    <source>
        <dbReference type="SAM" id="MobiDB-lite"/>
    </source>
</evidence>
<feature type="region of interest" description="Disordered" evidence="1">
    <location>
        <begin position="169"/>
        <end position="192"/>
    </location>
</feature>
<dbReference type="OrthoDB" id="5241464at2"/>
<dbReference type="InterPro" id="IPR013783">
    <property type="entry name" value="Ig-like_fold"/>
</dbReference>
<dbReference type="RefSeq" id="WP_090071253.1">
    <property type="nucleotide sequence ID" value="NZ_FOFT01000016.1"/>
</dbReference>
<dbReference type="InterPro" id="IPR035986">
    <property type="entry name" value="PKD_dom_sf"/>
</dbReference>
<sequence>MRLSKRILASAFAAAVFATFAPAVALAAPAADDFDSAAEVSALPFQSTIDTTGATKAADDPSACNHWGEGSVWLRHTASADGLVRLRAQSTRFGPFFGVFTGERGSLTPVAGACTSSSPFDDTFRVQAGVTYHVLLVEYYSWYGGPVNVSLTPVAPAPNDDRASAAPVEISERHEGDLRRASAEPGEPAASCDAGATQSAWYRYTPASPKFVQVLSDRTAVSVYRASDLSEVDCEPSGGNNYQHNVFSATPGESYLVRVADSPESAAPFFVEFAEAEPLAPSVGTYPNNPTVFTDVTLEPFSGDQRPLVTGTVSFGDGGSAPIVPGQQIKHRYAADGEYTVTVTGSTKDGRTGTGSEVLKVDTHDVAVTAFSVPASARAGQTKPIKVSVANTRHDENVRVTLYKVSTSGSGYDLEIGHGTQWVAASASGRTDFPFAYTYSAEDAAKGSVEFRVEATMPDRGWGADAKPDDNQARAKTTSVRKAAGTNAVID</sequence>
<keyword evidence="5" id="KW-1185">Reference proteome</keyword>
<dbReference type="Gene3D" id="2.60.40.10">
    <property type="entry name" value="Immunoglobulins"/>
    <property type="match status" value="1"/>
</dbReference>
<dbReference type="EMBL" id="FOFT01000016">
    <property type="protein sequence ID" value="SES48161.1"/>
    <property type="molecule type" value="Genomic_DNA"/>
</dbReference>
<dbReference type="PROSITE" id="PS50093">
    <property type="entry name" value="PKD"/>
    <property type="match status" value="1"/>
</dbReference>
<evidence type="ECO:0000259" key="3">
    <source>
        <dbReference type="PROSITE" id="PS50093"/>
    </source>
</evidence>
<organism evidence="4 5">
    <name type="scientific">Lentzea flaviverrucosa</name>
    <dbReference type="NCBI Taxonomy" id="200379"/>
    <lineage>
        <taxon>Bacteria</taxon>
        <taxon>Bacillati</taxon>
        <taxon>Actinomycetota</taxon>
        <taxon>Actinomycetes</taxon>
        <taxon>Pseudonocardiales</taxon>
        <taxon>Pseudonocardiaceae</taxon>
        <taxon>Lentzea</taxon>
    </lineage>
</organism>
<keyword evidence="2" id="KW-0732">Signal</keyword>
<name>A0A1H9XPW4_9PSEU</name>
<dbReference type="GO" id="GO:0005975">
    <property type="term" value="P:carbohydrate metabolic process"/>
    <property type="evidence" value="ECO:0007669"/>
    <property type="project" value="UniProtKB-ARBA"/>
</dbReference>
<reference evidence="5" key="1">
    <citation type="submission" date="2016-10" db="EMBL/GenBank/DDBJ databases">
        <authorList>
            <person name="Varghese N."/>
            <person name="Submissions S."/>
        </authorList>
    </citation>
    <scope>NUCLEOTIDE SEQUENCE [LARGE SCALE GENOMIC DNA]</scope>
    <source>
        <strain evidence="5">CGMCC 4.578</strain>
    </source>
</reference>
<proteinExistence type="predicted"/>
<evidence type="ECO:0000313" key="4">
    <source>
        <dbReference type="EMBL" id="SES48161.1"/>
    </source>
</evidence>
<protein>
    <recommendedName>
        <fullName evidence="3">PKD domain-containing protein</fullName>
    </recommendedName>
</protein>
<feature type="domain" description="PKD" evidence="3">
    <location>
        <begin position="307"/>
        <end position="361"/>
    </location>
</feature>
<feature type="compositionally biased region" description="Basic and acidic residues" evidence="1">
    <location>
        <begin position="170"/>
        <end position="182"/>
    </location>
</feature>
<feature type="chain" id="PRO_5038598483" description="PKD domain-containing protein" evidence="2">
    <location>
        <begin position="28"/>
        <end position="491"/>
    </location>
</feature>
<dbReference type="Proteomes" id="UP000199028">
    <property type="component" value="Unassembled WGS sequence"/>
</dbReference>